<dbReference type="AlphaFoldDB" id="A0A6H1ZTV7"/>
<organism evidence="1">
    <name type="scientific">viral metagenome</name>
    <dbReference type="NCBI Taxonomy" id="1070528"/>
    <lineage>
        <taxon>unclassified sequences</taxon>
        <taxon>metagenomes</taxon>
        <taxon>organismal metagenomes</taxon>
    </lineage>
</organism>
<dbReference type="EMBL" id="MT144896">
    <property type="protein sequence ID" value="QJI01070.1"/>
    <property type="molecule type" value="Genomic_DNA"/>
</dbReference>
<dbReference type="EMBL" id="MT142825">
    <property type="protein sequence ID" value="QJA89138.1"/>
    <property type="molecule type" value="Genomic_DNA"/>
</dbReference>
<dbReference type="InterPro" id="IPR035198">
    <property type="entry name" value="SU10_MCP"/>
</dbReference>
<evidence type="ECO:0000313" key="1">
    <source>
        <dbReference type="EMBL" id="QJA50705.1"/>
    </source>
</evidence>
<name>A0A6H1ZTV7_9ZZZZ</name>
<reference evidence="1" key="1">
    <citation type="submission" date="2020-03" db="EMBL/GenBank/DDBJ databases">
        <title>The deep terrestrial virosphere.</title>
        <authorList>
            <person name="Holmfeldt K."/>
            <person name="Nilsson E."/>
            <person name="Simone D."/>
            <person name="Lopez-Fernandez M."/>
            <person name="Wu X."/>
            <person name="de Brujin I."/>
            <person name="Lundin D."/>
            <person name="Andersson A."/>
            <person name="Bertilsson S."/>
            <person name="Dopson M."/>
        </authorList>
    </citation>
    <scope>NUCLEOTIDE SEQUENCE</scope>
    <source>
        <strain evidence="2">MM415B02603</strain>
        <strain evidence="1">TM448A01863</strain>
        <strain evidence="3">TM448B02269</strain>
    </source>
</reference>
<accession>A0A6H1ZTV7</accession>
<gene>
    <name evidence="2" type="ORF">MM415B02603_0008</name>
    <name evidence="1" type="ORF">TM448A01863_0011</name>
    <name evidence="3" type="ORF">TM448B02269_0003</name>
</gene>
<evidence type="ECO:0000313" key="3">
    <source>
        <dbReference type="EMBL" id="QJI01070.1"/>
    </source>
</evidence>
<dbReference type="Pfam" id="PF17236">
    <property type="entry name" value="SU10_MCP"/>
    <property type="match status" value="1"/>
</dbReference>
<proteinExistence type="predicted"/>
<dbReference type="EMBL" id="MT144212">
    <property type="protein sequence ID" value="QJA50705.1"/>
    <property type="molecule type" value="Genomic_DNA"/>
</dbReference>
<sequence length="349" mass="38420">MATGPVDNHNILSSWDIGQGSATAGNYEDVLDMITIMTPTETPFLSGLAKTVVRGTTHEVMLDSLASFGDVDVGDADVEVVPESYDATFTVPSSRKRIKNYTHILRKTVDVSDTQRAVNTIGIADEYIYQIRKMMIEWARDAEFAVIHSHMNAQAEVGNVGGTPATGRKMEGILNYIEPDPAGVTTNYLDAAEEGTITEAGSPLARLSEAVYNDHLQAMWDKGCLAKTAYVNTTQKREISGWVTNATTSFSTRNLNAENMRIVSNIDVYKGDFGEQAIVLHRYIPKREVLTMDEDYSRIGVLRPVMVVELARMGNSTRSMIEGEITYECLAPSSLGKIVWCSAHYGRTD</sequence>
<protein>
    <submittedName>
        <fullName evidence="1">Putative major capsid protein</fullName>
    </submittedName>
</protein>
<evidence type="ECO:0000313" key="2">
    <source>
        <dbReference type="EMBL" id="QJA89138.1"/>
    </source>
</evidence>